<comment type="caution">
    <text evidence="1">The sequence shown here is derived from an EMBL/GenBank/DDBJ whole genome shotgun (WGS) entry which is preliminary data.</text>
</comment>
<dbReference type="EMBL" id="AYKH01000043">
    <property type="protein sequence ID" value="ROO24206.1"/>
    <property type="molecule type" value="Genomic_DNA"/>
</dbReference>
<dbReference type="Pfam" id="PF11927">
    <property type="entry name" value="HODM_asu-like"/>
    <property type="match status" value="1"/>
</dbReference>
<dbReference type="InterPro" id="IPR021848">
    <property type="entry name" value="HODM_asu-like"/>
</dbReference>
<accession>A0A423PFC1</accession>
<evidence type="ECO:0000313" key="2">
    <source>
        <dbReference type="Proteomes" id="UP000283993"/>
    </source>
</evidence>
<gene>
    <name evidence="1" type="ORF">SAOR_15460</name>
</gene>
<sequence length="356" mass="41197">MNMSEQATVAAPRVKPVETFRGDFTYSNSPEAIRRFPFPFHRDDYMYSVNIEPHDGTPPGSAYAPAFDIDEHYLSEMAERRTVLEEDPKRCQVLPYMMEAQWDTLELMMTSLAADYPEHFSLTCDGDTWTWENRLLDIRDTFTFKDADTLPLEPFEYITRQVQGDFTLHGQRNDMLYMDGGMVTCQADWSLDFDLGMNFYEWHGPVPRAHEMGVFERALKYLLTLKVGSPVRRLNWTMTVNPRMDTSPENYDKWGIDRATITPDNVGELAHLRVELQSLWRLPRSNAILFSIRCYLISMEELATVPKWARRLHRVLRDLPEDLADYKGFIGFRPTVLDYLARYDDGAATSPGGAPD</sequence>
<proteinExistence type="predicted"/>
<dbReference type="AlphaFoldDB" id="A0A423PFC1"/>
<dbReference type="Proteomes" id="UP000283993">
    <property type="component" value="Unassembled WGS sequence"/>
</dbReference>
<evidence type="ECO:0000313" key="1">
    <source>
        <dbReference type="EMBL" id="ROO24206.1"/>
    </source>
</evidence>
<reference evidence="1 2" key="1">
    <citation type="submission" date="2013-10" db="EMBL/GenBank/DDBJ databases">
        <title>Salinisphaera orenii MK-B5 Genome Sequencing.</title>
        <authorList>
            <person name="Lai Q."/>
            <person name="Li C."/>
            <person name="Shao Z."/>
        </authorList>
    </citation>
    <scope>NUCLEOTIDE SEQUENCE [LARGE SCALE GENOMIC DNA]</scope>
    <source>
        <strain evidence="1 2">MK-B5</strain>
    </source>
</reference>
<organism evidence="1 2">
    <name type="scientific">Salinisphaera orenii MK-B5</name>
    <dbReference type="NCBI Taxonomy" id="856730"/>
    <lineage>
        <taxon>Bacteria</taxon>
        <taxon>Pseudomonadati</taxon>
        <taxon>Pseudomonadota</taxon>
        <taxon>Gammaproteobacteria</taxon>
        <taxon>Salinisphaerales</taxon>
        <taxon>Salinisphaeraceae</taxon>
        <taxon>Salinisphaera</taxon>
    </lineage>
</organism>
<name>A0A423PFC1_9GAMM</name>
<protein>
    <recommendedName>
        <fullName evidence="3">DUF3445 domain-containing protein</fullName>
    </recommendedName>
</protein>
<keyword evidence="2" id="KW-1185">Reference proteome</keyword>
<evidence type="ECO:0008006" key="3">
    <source>
        <dbReference type="Google" id="ProtNLM"/>
    </source>
</evidence>